<gene>
    <name evidence="1" type="ORF">K6K13_02975</name>
</gene>
<evidence type="ECO:0000313" key="2">
    <source>
        <dbReference type="Proteomes" id="UP000825886"/>
    </source>
</evidence>
<dbReference type="EMBL" id="CP081864">
    <property type="protein sequence ID" value="QZN96444.1"/>
    <property type="molecule type" value="Genomic_DNA"/>
</dbReference>
<protein>
    <submittedName>
        <fullName evidence="1">Uncharacterized protein</fullName>
    </submittedName>
</protein>
<keyword evidence="2" id="KW-1185">Reference proteome</keyword>
<sequence>MSTRKRIREYFKSHDKATYTQIREYCQKHGFLSGNIAFAVNNMMNRGELARTGNAGSYLYSPTELLNGEIATGRPLGAKDKQPRARKSKQVEAVRRFDQLLREVRYSGDYFGRVG</sequence>
<reference evidence="1 2" key="1">
    <citation type="submission" date="2021-08" db="EMBL/GenBank/DDBJ databases">
        <title>Culture and genomic analysis of Symbiopectobacterium purcellii sp. nov. gen. nov., isolated from the leafhopper Empoasca decipiens.</title>
        <authorList>
            <person name="Nadal-Jimenez P."/>
            <person name="Siozios S."/>
            <person name="Halliday N."/>
            <person name="Camara M."/>
            <person name="Hurst G.D.D."/>
        </authorList>
    </citation>
    <scope>NUCLEOTIDE SEQUENCE [LARGE SCALE GENOMIC DNA]</scope>
    <source>
        <strain evidence="1 2">SyEd1</strain>
    </source>
</reference>
<name>A0ABX9ASK3_9ENTR</name>
<accession>A0ABX9ASK3</accession>
<proteinExistence type="predicted"/>
<dbReference type="Proteomes" id="UP000825886">
    <property type="component" value="Chromosome"/>
</dbReference>
<evidence type="ECO:0000313" key="1">
    <source>
        <dbReference type="EMBL" id="QZN96444.1"/>
    </source>
</evidence>
<organism evidence="1 2">
    <name type="scientific">Symbiopectobacterium purcellii</name>
    <dbReference type="NCBI Taxonomy" id="2871826"/>
    <lineage>
        <taxon>Bacteria</taxon>
        <taxon>Pseudomonadati</taxon>
        <taxon>Pseudomonadota</taxon>
        <taxon>Gammaproteobacteria</taxon>
        <taxon>Enterobacterales</taxon>
        <taxon>Enterobacteriaceae</taxon>
    </lineage>
</organism>
<dbReference type="RefSeq" id="WP_222159482.1">
    <property type="nucleotide sequence ID" value="NZ_CP081864.1"/>
</dbReference>